<keyword evidence="8" id="KW-1185">Reference proteome</keyword>
<dbReference type="InterPro" id="IPR051654">
    <property type="entry name" value="Meroterpenoid_MTases"/>
</dbReference>
<protein>
    <recommendedName>
        <fullName evidence="6">Methyltransferase domain-containing protein</fullName>
    </recommendedName>
</protein>
<dbReference type="InterPro" id="IPR041698">
    <property type="entry name" value="Methyltransf_25"/>
</dbReference>
<dbReference type="Proteomes" id="UP000215127">
    <property type="component" value="Chromosome 8"/>
</dbReference>
<feature type="region of interest" description="Disordered" evidence="5">
    <location>
        <begin position="1"/>
        <end position="22"/>
    </location>
</feature>
<dbReference type="PANTHER" id="PTHR35897:SF1">
    <property type="entry name" value="METHYLTRANSFERASE AUSD"/>
    <property type="match status" value="1"/>
</dbReference>
<evidence type="ECO:0000313" key="8">
    <source>
        <dbReference type="Proteomes" id="UP000215127"/>
    </source>
</evidence>
<dbReference type="SUPFAM" id="SSF53335">
    <property type="entry name" value="S-adenosyl-L-methionine-dependent methyltransferases"/>
    <property type="match status" value="1"/>
</dbReference>
<comment type="similarity">
    <text evidence="4">Belongs to the class I-like SAM-binding methyltransferase superfamily.</text>
</comment>
<evidence type="ECO:0000256" key="5">
    <source>
        <dbReference type="SAM" id="MobiDB-lite"/>
    </source>
</evidence>
<dbReference type="InterPro" id="IPR029063">
    <property type="entry name" value="SAM-dependent_MTases_sf"/>
</dbReference>
<dbReference type="STRING" id="1276538.A0A1X7S1Y4"/>
<feature type="compositionally biased region" description="Basic and acidic residues" evidence="5">
    <location>
        <begin position="9"/>
        <end position="22"/>
    </location>
</feature>
<evidence type="ECO:0000256" key="3">
    <source>
        <dbReference type="ARBA" id="ARBA00022691"/>
    </source>
</evidence>
<evidence type="ECO:0000256" key="2">
    <source>
        <dbReference type="ARBA" id="ARBA00022679"/>
    </source>
</evidence>
<organism evidence="7 8">
    <name type="scientific">Zymoseptoria tritici (strain ST99CH_3D7)</name>
    <dbReference type="NCBI Taxonomy" id="1276538"/>
    <lineage>
        <taxon>Eukaryota</taxon>
        <taxon>Fungi</taxon>
        <taxon>Dikarya</taxon>
        <taxon>Ascomycota</taxon>
        <taxon>Pezizomycotina</taxon>
        <taxon>Dothideomycetes</taxon>
        <taxon>Dothideomycetidae</taxon>
        <taxon>Mycosphaerellales</taxon>
        <taxon>Mycosphaerellaceae</taxon>
        <taxon>Zymoseptoria</taxon>
    </lineage>
</organism>
<evidence type="ECO:0000313" key="7">
    <source>
        <dbReference type="EMBL" id="SMQ53441.1"/>
    </source>
</evidence>
<name>A0A1X7S1Y4_ZYMT9</name>
<keyword evidence="2" id="KW-0808">Transferase</keyword>
<dbReference type="EMBL" id="LT853699">
    <property type="protein sequence ID" value="SMQ53441.1"/>
    <property type="molecule type" value="Genomic_DNA"/>
</dbReference>
<comment type="pathway">
    <text evidence="1">Secondary metabolite biosynthesis.</text>
</comment>
<keyword evidence="3" id="KW-0949">S-adenosyl-L-methionine</keyword>
<reference evidence="7 8" key="1">
    <citation type="submission" date="2016-06" db="EMBL/GenBank/DDBJ databases">
        <authorList>
            <person name="Kjaerup R.B."/>
            <person name="Dalgaard T.S."/>
            <person name="Juul-Madsen H.R."/>
        </authorList>
    </citation>
    <scope>NUCLEOTIDE SEQUENCE [LARGE SCALE GENOMIC DNA]</scope>
</reference>
<proteinExistence type="inferred from homology"/>
<sequence length="274" mass="31316">MTTANTTKWVDHDPESTYQKEDPDLSKEAHDILIQYSGIPEDRLVSHVREVRERAWKVFQYPCIGRYSFLDFSISERESYPQVLERLKGGQTLLDVACCFGQDVRKLVYDGAPATSVFGSELEQRFVDLGFDLFQDRDRLAGQFTAGDLFSDDLGGLAGKQFDMINAASFFHLFSWEDQVDVMSRTVRLLKPKSGSVIFGRQTAVDEAREQDHPANPRSGKMYRHDDSTFRKLVKEVGEVTKVDLKVEIKRIEVREELRSSDGVHFISFSITVE</sequence>
<dbReference type="GO" id="GO:0016740">
    <property type="term" value="F:transferase activity"/>
    <property type="evidence" value="ECO:0007669"/>
    <property type="project" value="UniProtKB-KW"/>
</dbReference>
<gene>
    <name evidence="7" type="ORF">ZT3D7_G8594</name>
</gene>
<accession>A0A1X7S1Y4</accession>
<evidence type="ECO:0000256" key="1">
    <source>
        <dbReference type="ARBA" id="ARBA00005179"/>
    </source>
</evidence>
<evidence type="ECO:0000256" key="4">
    <source>
        <dbReference type="ARBA" id="ARBA00038314"/>
    </source>
</evidence>
<evidence type="ECO:0000259" key="6">
    <source>
        <dbReference type="Pfam" id="PF13649"/>
    </source>
</evidence>
<dbReference type="Pfam" id="PF13649">
    <property type="entry name" value="Methyltransf_25"/>
    <property type="match status" value="1"/>
</dbReference>
<dbReference type="Gene3D" id="3.40.50.150">
    <property type="entry name" value="Vaccinia Virus protein VP39"/>
    <property type="match status" value="1"/>
</dbReference>
<dbReference type="AlphaFoldDB" id="A0A1X7S1Y4"/>
<feature type="domain" description="Methyltransferase" evidence="6">
    <location>
        <begin position="94"/>
        <end position="192"/>
    </location>
</feature>
<dbReference type="PANTHER" id="PTHR35897">
    <property type="entry name" value="METHYLTRANSFERASE AUSD"/>
    <property type="match status" value="1"/>
</dbReference>